<protein>
    <submittedName>
        <fullName evidence="16">Undecaprenol kinase</fullName>
        <ecNumber evidence="16">2.7.1.66</ecNumber>
    </submittedName>
</protein>
<comment type="similarity">
    <text evidence="2">Belongs to the bacterial diacylglycerol kinase family.</text>
</comment>
<dbReference type="GO" id="GO:0005524">
    <property type="term" value="F:ATP binding"/>
    <property type="evidence" value="ECO:0007669"/>
    <property type="project" value="UniProtKB-KW"/>
</dbReference>
<keyword evidence="8 16" id="KW-0418">Kinase</keyword>
<name>A0A5J4SI44_9ZZZZ</name>
<evidence type="ECO:0000256" key="11">
    <source>
        <dbReference type="ARBA" id="ARBA00023098"/>
    </source>
</evidence>
<dbReference type="GO" id="GO:0008654">
    <property type="term" value="P:phospholipid biosynthetic process"/>
    <property type="evidence" value="ECO:0007669"/>
    <property type="project" value="UniProtKB-KW"/>
</dbReference>
<keyword evidence="5 16" id="KW-0808">Transferase</keyword>
<keyword evidence="12 15" id="KW-0472">Membrane</keyword>
<gene>
    <name evidence="16" type="ORF">EZS27_006564</name>
</gene>
<dbReference type="Pfam" id="PF01219">
    <property type="entry name" value="DAGK_prokar"/>
    <property type="match status" value="1"/>
</dbReference>
<dbReference type="CDD" id="cd14265">
    <property type="entry name" value="UDPK_IM_like"/>
    <property type="match status" value="1"/>
</dbReference>
<dbReference type="EMBL" id="SNRY01000150">
    <property type="protein sequence ID" value="KAA6345924.1"/>
    <property type="molecule type" value="Genomic_DNA"/>
</dbReference>
<comment type="subcellular location">
    <subcellularLocation>
        <location evidence="1">Cell membrane</location>
        <topology evidence="1">Multi-pass membrane protein</topology>
    </subcellularLocation>
</comment>
<evidence type="ECO:0000256" key="4">
    <source>
        <dbReference type="ARBA" id="ARBA00022516"/>
    </source>
</evidence>
<reference evidence="16" key="1">
    <citation type="submission" date="2019-03" db="EMBL/GenBank/DDBJ databases">
        <title>Single cell metagenomics reveals metabolic interactions within the superorganism composed of flagellate Streblomastix strix and complex community of Bacteroidetes bacteria on its surface.</title>
        <authorList>
            <person name="Treitli S.C."/>
            <person name="Kolisko M."/>
            <person name="Husnik F."/>
            <person name="Keeling P."/>
            <person name="Hampl V."/>
        </authorList>
    </citation>
    <scope>NUCLEOTIDE SEQUENCE</scope>
    <source>
        <strain evidence="16">STM</strain>
    </source>
</reference>
<dbReference type="PANTHER" id="PTHR34299">
    <property type="entry name" value="DIACYLGLYCEROL KINASE"/>
    <property type="match status" value="1"/>
</dbReference>
<dbReference type="InterPro" id="IPR036945">
    <property type="entry name" value="DAGK_sf"/>
</dbReference>
<proteinExistence type="inferred from homology"/>
<feature type="transmembrane region" description="Helical" evidence="15">
    <location>
        <begin position="60"/>
        <end position="80"/>
    </location>
</feature>
<accession>A0A5J4SI44</accession>
<dbReference type="Gene3D" id="1.10.287.3610">
    <property type="match status" value="1"/>
</dbReference>
<feature type="transmembrane region" description="Helical" evidence="15">
    <location>
        <begin position="34"/>
        <end position="54"/>
    </location>
</feature>
<evidence type="ECO:0000256" key="1">
    <source>
        <dbReference type="ARBA" id="ARBA00004651"/>
    </source>
</evidence>
<dbReference type="GO" id="GO:0005886">
    <property type="term" value="C:plasma membrane"/>
    <property type="evidence" value="ECO:0007669"/>
    <property type="project" value="UniProtKB-SubCell"/>
</dbReference>
<comment type="caution">
    <text evidence="16">The sequence shown here is derived from an EMBL/GenBank/DDBJ whole genome shotgun (WGS) entry which is preliminary data.</text>
</comment>
<evidence type="ECO:0000256" key="14">
    <source>
        <dbReference type="ARBA" id="ARBA00023264"/>
    </source>
</evidence>
<dbReference type="InterPro" id="IPR033717">
    <property type="entry name" value="UDPK"/>
</dbReference>
<evidence type="ECO:0000256" key="5">
    <source>
        <dbReference type="ARBA" id="ARBA00022679"/>
    </source>
</evidence>
<feature type="transmembrane region" description="Helical" evidence="15">
    <location>
        <begin position="101"/>
        <end position="126"/>
    </location>
</feature>
<dbReference type="PROSITE" id="PS01069">
    <property type="entry name" value="DAGK_PROKAR"/>
    <property type="match status" value="1"/>
</dbReference>
<evidence type="ECO:0000256" key="15">
    <source>
        <dbReference type="SAM" id="Phobius"/>
    </source>
</evidence>
<keyword evidence="9" id="KW-0067">ATP-binding</keyword>
<evidence type="ECO:0000313" key="16">
    <source>
        <dbReference type="EMBL" id="KAA6345924.1"/>
    </source>
</evidence>
<keyword evidence="3" id="KW-1003">Cell membrane</keyword>
<evidence type="ECO:0000256" key="8">
    <source>
        <dbReference type="ARBA" id="ARBA00022777"/>
    </source>
</evidence>
<evidence type="ECO:0000256" key="13">
    <source>
        <dbReference type="ARBA" id="ARBA00023209"/>
    </source>
</evidence>
<keyword evidence="6 15" id="KW-0812">Transmembrane</keyword>
<evidence type="ECO:0000256" key="6">
    <source>
        <dbReference type="ARBA" id="ARBA00022692"/>
    </source>
</evidence>
<evidence type="ECO:0000256" key="2">
    <source>
        <dbReference type="ARBA" id="ARBA00005967"/>
    </source>
</evidence>
<keyword evidence="4" id="KW-0444">Lipid biosynthesis</keyword>
<dbReference type="EC" id="2.7.1.66" evidence="16"/>
<evidence type="ECO:0000256" key="10">
    <source>
        <dbReference type="ARBA" id="ARBA00022989"/>
    </source>
</evidence>
<dbReference type="AlphaFoldDB" id="A0A5J4SI44"/>
<sequence>MGKNNKQPFNLRRHLGRCFKFAWKGIRIFFAEEYNARIHSILAIMVILVGFYFNITKTEWIIVIICCGLVIAAEAINTAIERLVDLVSPDYHPLAGKIKDMSAGAVLICAIVSAVVGLIIFAPYFFALIKQQ</sequence>
<evidence type="ECO:0000256" key="9">
    <source>
        <dbReference type="ARBA" id="ARBA00022840"/>
    </source>
</evidence>
<dbReference type="InterPro" id="IPR000829">
    <property type="entry name" value="DAGK"/>
</dbReference>
<evidence type="ECO:0000256" key="3">
    <source>
        <dbReference type="ARBA" id="ARBA00022475"/>
    </source>
</evidence>
<organism evidence="16">
    <name type="scientific">termite gut metagenome</name>
    <dbReference type="NCBI Taxonomy" id="433724"/>
    <lineage>
        <taxon>unclassified sequences</taxon>
        <taxon>metagenomes</taxon>
        <taxon>organismal metagenomes</taxon>
    </lineage>
</organism>
<evidence type="ECO:0000256" key="12">
    <source>
        <dbReference type="ARBA" id="ARBA00023136"/>
    </source>
</evidence>
<keyword evidence="13" id="KW-0594">Phospholipid biosynthesis</keyword>
<keyword evidence="10 15" id="KW-1133">Transmembrane helix</keyword>
<evidence type="ECO:0000256" key="7">
    <source>
        <dbReference type="ARBA" id="ARBA00022741"/>
    </source>
</evidence>
<dbReference type="GO" id="GO:0036433">
    <property type="term" value="F:di-trans, poly-cis-undecaprenol kinase activity"/>
    <property type="evidence" value="ECO:0007669"/>
    <property type="project" value="UniProtKB-EC"/>
</dbReference>
<dbReference type="PANTHER" id="PTHR34299:SF1">
    <property type="entry name" value="DIACYLGLYCEROL KINASE"/>
    <property type="match status" value="1"/>
</dbReference>
<keyword evidence="7" id="KW-0547">Nucleotide-binding</keyword>
<keyword evidence="11" id="KW-0443">Lipid metabolism</keyword>
<keyword evidence="14" id="KW-1208">Phospholipid metabolism</keyword>